<dbReference type="Gene3D" id="1.10.246.130">
    <property type="match status" value="1"/>
</dbReference>
<keyword evidence="1" id="KW-0808">Transferase</keyword>
<dbReference type="InterPro" id="IPR029055">
    <property type="entry name" value="Ntn_hydrolases_N"/>
</dbReference>
<protein>
    <submittedName>
        <fullName evidence="1">Gamma-glutamyltransferase</fullName>
    </submittedName>
</protein>
<dbReference type="InterPro" id="IPR043138">
    <property type="entry name" value="GGT_lsub"/>
</dbReference>
<dbReference type="PRINTS" id="PR01210">
    <property type="entry name" value="GGTRANSPTASE"/>
</dbReference>
<dbReference type="Proteomes" id="UP000414233">
    <property type="component" value="Unassembled WGS sequence"/>
</dbReference>
<organism evidence="1 2">
    <name type="scientific">Pandoraea terrae</name>
    <dbReference type="NCBI Taxonomy" id="1537710"/>
    <lineage>
        <taxon>Bacteria</taxon>
        <taxon>Pseudomonadati</taxon>
        <taxon>Pseudomonadota</taxon>
        <taxon>Betaproteobacteria</taxon>
        <taxon>Burkholderiales</taxon>
        <taxon>Burkholderiaceae</taxon>
        <taxon>Pandoraea</taxon>
    </lineage>
</organism>
<dbReference type="GO" id="GO:0016740">
    <property type="term" value="F:transferase activity"/>
    <property type="evidence" value="ECO:0007669"/>
    <property type="project" value="UniProtKB-KW"/>
</dbReference>
<keyword evidence="2" id="KW-1185">Reference proteome</keyword>
<accession>A0A5E4SNN2</accession>
<sequence length="550" mass="60015">MTIASMKTFDWHNPYPTVRMPVFARNIVSTSHPLAAQSGLRILWQGGNAVDAAIAAAAVMTIVEPVSNGLGSDAFALVWDGKELHGLNASGVAPAAWNVDYFKRKYGEDNGLALQPKRGWDTVTVPGAIAGWEALHAKFGKLPFADLMAPAIEIAERGHAVANIVAHKWAAAVPELRDQPGYAAAFMPHGRAPETSEMMRFPGHAAALRMLAEQGPRAFYEGEIADRIAAYAREGGGAMTTQDLRQYRADWVTPISKDYHGYTVHEIPPNGQGISALMALGMLEKFDVKSLTVDRIESQHLQIEAMKLAFADLYQYVADPRSMAVTPEEMLDDAYLTERAKLIDPNKARHFDFGMPKSGGTIYLTAADEHGMMVSFIQSNYMGFGSGVVVPGLGISLQNRGCGFSMDPRSANVVEGGKRPFHTIIPAFMTQEVNGRREAVMSFGVMGGDMQPQGHVQKVVRMIDYGQQPQAACDAPRWKVNRDFSVDVETTMNRDTVEGLKALGHTLKSIDDPYMDFGSGQFIWRLDADDPERGYVAASDSRRDGLAAGF</sequence>
<dbReference type="InterPro" id="IPR052896">
    <property type="entry name" value="GGT-like_enzyme"/>
</dbReference>
<gene>
    <name evidence="1" type="ORF">PTE30175_00879</name>
</gene>
<name>A0A5E4SNN2_9BURK</name>
<dbReference type="PANTHER" id="PTHR43881">
    <property type="entry name" value="GAMMA-GLUTAMYLTRANSPEPTIDASE (AFU_ORTHOLOGUE AFUA_4G13580)"/>
    <property type="match status" value="1"/>
</dbReference>
<dbReference type="SUPFAM" id="SSF56235">
    <property type="entry name" value="N-terminal nucleophile aminohydrolases (Ntn hydrolases)"/>
    <property type="match status" value="1"/>
</dbReference>
<dbReference type="AlphaFoldDB" id="A0A5E4SNN2"/>
<reference evidence="1 2" key="1">
    <citation type="submission" date="2019-08" db="EMBL/GenBank/DDBJ databases">
        <authorList>
            <person name="Peeters C."/>
        </authorList>
    </citation>
    <scope>NUCLEOTIDE SEQUENCE [LARGE SCALE GENOMIC DNA]</scope>
    <source>
        <strain evidence="1 2">LMG 30175</strain>
    </source>
</reference>
<proteinExistence type="predicted"/>
<evidence type="ECO:0000313" key="1">
    <source>
        <dbReference type="EMBL" id="VVD77317.1"/>
    </source>
</evidence>
<dbReference type="EMBL" id="CABPRZ010000003">
    <property type="protein sequence ID" value="VVD77317.1"/>
    <property type="molecule type" value="Genomic_DNA"/>
</dbReference>
<evidence type="ECO:0000313" key="2">
    <source>
        <dbReference type="Proteomes" id="UP000414233"/>
    </source>
</evidence>
<dbReference type="PANTHER" id="PTHR43881:SF1">
    <property type="entry name" value="GAMMA-GLUTAMYLTRANSPEPTIDASE (AFU_ORTHOLOGUE AFUA_4G13580)"/>
    <property type="match status" value="1"/>
</dbReference>
<dbReference type="InterPro" id="IPR043137">
    <property type="entry name" value="GGT_ssub_C"/>
</dbReference>
<dbReference type="Gene3D" id="3.60.20.40">
    <property type="match status" value="1"/>
</dbReference>
<dbReference type="Pfam" id="PF01019">
    <property type="entry name" value="G_glu_transpept"/>
    <property type="match status" value="1"/>
</dbReference>